<evidence type="ECO:0000256" key="2">
    <source>
        <dbReference type="ARBA" id="ARBA00012438"/>
    </source>
</evidence>
<dbReference type="InterPro" id="IPR004358">
    <property type="entry name" value="Sig_transdc_His_kin-like_C"/>
</dbReference>
<dbReference type="InterPro" id="IPR036890">
    <property type="entry name" value="HATPase_C_sf"/>
</dbReference>
<dbReference type="CDD" id="cd00075">
    <property type="entry name" value="HATPase"/>
    <property type="match status" value="1"/>
</dbReference>
<keyword evidence="4" id="KW-0808">Transferase</keyword>
<dbReference type="AlphaFoldDB" id="A0ABD5M2L3"/>
<evidence type="ECO:0000256" key="4">
    <source>
        <dbReference type="ARBA" id="ARBA00022679"/>
    </source>
</evidence>
<dbReference type="PRINTS" id="PR00344">
    <property type="entry name" value="BCTRLSENSOR"/>
</dbReference>
<comment type="catalytic activity">
    <reaction evidence="1">
        <text>ATP + protein L-histidine = ADP + protein N-phospho-L-histidine.</text>
        <dbReference type="EC" id="2.7.13.3"/>
    </reaction>
</comment>
<dbReference type="Pfam" id="PF00512">
    <property type="entry name" value="HisKA"/>
    <property type="match status" value="1"/>
</dbReference>
<proteinExistence type="predicted"/>
<dbReference type="RefSeq" id="WP_371162571.1">
    <property type="nucleotide sequence ID" value="NZ_JBEDNX010000009.1"/>
</dbReference>
<dbReference type="SUPFAM" id="SSF52172">
    <property type="entry name" value="CheY-like"/>
    <property type="match status" value="1"/>
</dbReference>
<keyword evidence="8" id="KW-0067">ATP-binding</keyword>
<dbReference type="GO" id="GO:0000160">
    <property type="term" value="P:phosphorelay signal transduction system"/>
    <property type="evidence" value="ECO:0007669"/>
    <property type="project" value="UniProtKB-KW"/>
</dbReference>
<dbReference type="InterPro" id="IPR036097">
    <property type="entry name" value="HisK_dim/P_sf"/>
</dbReference>
<protein>
    <recommendedName>
        <fullName evidence="2">histidine kinase</fullName>
        <ecNumber evidence="2">2.7.13.3</ecNumber>
    </recommendedName>
</protein>
<evidence type="ECO:0000313" key="9">
    <source>
        <dbReference type="Proteomes" id="UP001567572"/>
    </source>
</evidence>
<dbReference type="InterPro" id="IPR003661">
    <property type="entry name" value="HisK_dim/P_dom"/>
</dbReference>
<keyword evidence="5" id="KW-0418">Kinase</keyword>
<dbReference type="Proteomes" id="UP001567572">
    <property type="component" value="Unassembled WGS sequence"/>
</dbReference>
<dbReference type="InterPro" id="IPR005467">
    <property type="entry name" value="His_kinase_dom"/>
</dbReference>
<reference evidence="8 9" key="1">
    <citation type="submission" date="2024-06" db="EMBL/GenBank/DDBJ databases">
        <title>Halorubrum miltondacostae sp. nov., a potential PHA producer isolated from an inland solar saltern in Rio Maior, Portugal.</title>
        <authorList>
            <person name="Albuquerque L."/>
            <person name="Viver T."/>
            <person name="Barroso C."/>
            <person name="Claudino R."/>
            <person name="Galvan M."/>
            <person name="Simoes G."/>
            <person name="Lobo Da Cunha A."/>
            <person name="Egas C."/>
        </authorList>
    </citation>
    <scope>NUCLEOTIDE SEQUENCE [LARGE SCALE GENOMIC DNA]</scope>
    <source>
        <strain evidence="8 9">RMP-11</strain>
    </source>
</reference>
<name>A0ABD5M2L3_9EURY</name>
<dbReference type="InterPro" id="IPR050736">
    <property type="entry name" value="Sensor_HK_Regulatory"/>
</dbReference>
<dbReference type="SUPFAM" id="SSF55874">
    <property type="entry name" value="ATPase domain of HSP90 chaperone/DNA topoisomerase II/histidine kinase"/>
    <property type="match status" value="1"/>
</dbReference>
<dbReference type="Gene3D" id="3.30.565.10">
    <property type="entry name" value="Histidine kinase-like ATPase, C-terminal domain"/>
    <property type="match status" value="1"/>
</dbReference>
<dbReference type="EC" id="2.7.13.3" evidence="2"/>
<accession>A0ABD5M2L3</accession>
<feature type="domain" description="Histidine kinase" evidence="7">
    <location>
        <begin position="151"/>
        <end position="352"/>
    </location>
</feature>
<dbReference type="Pfam" id="PF02518">
    <property type="entry name" value="HATPase_c"/>
    <property type="match status" value="1"/>
</dbReference>
<dbReference type="Gene3D" id="1.10.287.130">
    <property type="match status" value="1"/>
</dbReference>
<evidence type="ECO:0000256" key="5">
    <source>
        <dbReference type="ARBA" id="ARBA00022777"/>
    </source>
</evidence>
<gene>
    <name evidence="8" type="ORF">ABNG04_11600</name>
</gene>
<keyword evidence="9" id="KW-1185">Reference proteome</keyword>
<dbReference type="SMART" id="SM00387">
    <property type="entry name" value="HATPase_c"/>
    <property type="match status" value="1"/>
</dbReference>
<evidence type="ECO:0000259" key="7">
    <source>
        <dbReference type="PROSITE" id="PS50109"/>
    </source>
</evidence>
<dbReference type="GO" id="GO:0004673">
    <property type="term" value="F:protein histidine kinase activity"/>
    <property type="evidence" value="ECO:0007669"/>
    <property type="project" value="UniProtKB-EC"/>
</dbReference>
<sequence length="361" mass="38035">MSTRKSSIAVVLAAGTLDRAAQLKDSLERADDRFSVEPVAEADTASEVLRDSPVDCFVAVGNSGDPTGLPVVSTARERHPALPIVFCPDEPLDAPAVSAAFDAGATDVARACPDSDRTPVLVHRISTAVASARAVAEAERQRDRFEEFVQGVSHDLRSPLNVAQGRLAMAQAEGGVEHVDDAASAVDRTLELLSDLLTLAEQGEKPEDLDPVELAALAEECWANVATGDATLVVDSNERILADDGRLKRLLENLFRNAVEHGGDDVTVVVGDISPMYTATRAGAVLPSGFFVADDGPGIPPDERDRVFEVGYTTDPDGTGFGLNIVSEVARAHGWEVAVSKGSRGGARFDVTGVETIGERG</sequence>
<dbReference type="InterPro" id="IPR003594">
    <property type="entry name" value="HATPase_dom"/>
</dbReference>
<keyword evidence="6" id="KW-0902">Two-component regulatory system</keyword>
<evidence type="ECO:0000313" key="8">
    <source>
        <dbReference type="EMBL" id="MEZ3164509.1"/>
    </source>
</evidence>
<dbReference type="GO" id="GO:0005524">
    <property type="term" value="F:ATP binding"/>
    <property type="evidence" value="ECO:0007669"/>
    <property type="project" value="UniProtKB-KW"/>
</dbReference>
<dbReference type="PANTHER" id="PTHR43711">
    <property type="entry name" value="TWO-COMPONENT HISTIDINE KINASE"/>
    <property type="match status" value="1"/>
</dbReference>
<evidence type="ECO:0000256" key="6">
    <source>
        <dbReference type="ARBA" id="ARBA00023012"/>
    </source>
</evidence>
<dbReference type="PANTHER" id="PTHR43711:SF1">
    <property type="entry name" value="HISTIDINE KINASE 1"/>
    <property type="match status" value="1"/>
</dbReference>
<dbReference type="PROSITE" id="PS50109">
    <property type="entry name" value="HIS_KIN"/>
    <property type="match status" value="1"/>
</dbReference>
<keyword evidence="8" id="KW-0547">Nucleotide-binding</keyword>
<dbReference type="SMART" id="SM00388">
    <property type="entry name" value="HisKA"/>
    <property type="match status" value="1"/>
</dbReference>
<dbReference type="CDD" id="cd00082">
    <property type="entry name" value="HisKA"/>
    <property type="match status" value="1"/>
</dbReference>
<evidence type="ECO:0000256" key="3">
    <source>
        <dbReference type="ARBA" id="ARBA00022553"/>
    </source>
</evidence>
<keyword evidence="3" id="KW-0597">Phosphoprotein</keyword>
<dbReference type="SUPFAM" id="SSF47384">
    <property type="entry name" value="Homodimeric domain of signal transducing histidine kinase"/>
    <property type="match status" value="1"/>
</dbReference>
<evidence type="ECO:0000256" key="1">
    <source>
        <dbReference type="ARBA" id="ARBA00000085"/>
    </source>
</evidence>
<comment type="caution">
    <text evidence="8">The sequence shown here is derived from an EMBL/GenBank/DDBJ whole genome shotgun (WGS) entry which is preliminary data.</text>
</comment>
<dbReference type="InterPro" id="IPR011006">
    <property type="entry name" value="CheY-like_superfamily"/>
</dbReference>
<organism evidence="8 9">
    <name type="scientific">Halorubrum miltondacostae</name>
    <dbReference type="NCBI Taxonomy" id="3076378"/>
    <lineage>
        <taxon>Archaea</taxon>
        <taxon>Methanobacteriati</taxon>
        <taxon>Methanobacteriota</taxon>
        <taxon>Stenosarchaea group</taxon>
        <taxon>Halobacteria</taxon>
        <taxon>Halobacteriales</taxon>
        <taxon>Haloferacaceae</taxon>
        <taxon>Halorubrum</taxon>
    </lineage>
</organism>
<dbReference type="EMBL" id="JBEDNY010000003">
    <property type="protein sequence ID" value="MEZ3164509.1"/>
    <property type="molecule type" value="Genomic_DNA"/>
</dbReference>